<dbReference type="SMART" id="SM00287">
    <property type="entry name" value="SH3b"/>
    <property type="match status" value="3"/>
</dbReference>
<feature type="domain" description="SH3b" evidence="3">
    <location>
        <begin position="224"/>
        <end position="290"/>
    </location>
</feature>
<feature type="chain" id="PRO_5037280764" evidence="2">
    <location>
        <begin position="23"/>
        <end position="987"/>
    </location>
</feature>
<keyword evidence="2" id="KW-0732">Signal</keyword>
<name>A0A933L4D3_9HYPH</name>
<dbReference type="PANTHER" id="PTHR34408:SF1">
    <property type="entry name" value="GLYCOSYL HYDROLASE FAMILY 19 DOMAIN-CONTAINING PROTEIN HI_1415"/>
    <property type="match status" value="1"/>
</dbReference>
<evidence type="ECO:0000259" key="3">
    <source>
        <dbReference type="PROSITE" id="PS51781"/>
    </source>
</evidence>
<organism evidence="4 5">
    <name type="scientific">Devosia nanyangense</name>
    <dbReference type="NCBI Taxonomy" id="1228055"/>
    <lineage>
        <taxon>Bacteria</taxon>
        <taxon>Pseudomonadati</taxon>
        <taxon>Pseudomonadota</taxon>
        <taxon>Alphaproteobacteria</taxon>
        <taxon>Hyphomicrobiales</taxon>
        <taxon>Devosiaceae</taxon>
        <taxon>Devosia</taxon>
    </lineage>
</organism>
<protein>
    <submittedName>
        <fullName evidence="4">SH3 domain-containing protein</fullName>
    </submittedName>
</protein>
<sequence length="987" mass="105397">MKYFVAVLPFLLALMFSLAAQSAPAFVGQYACVVGSTSDDVASLRAKPGQDSEEIGRLEPGSALQVTDSQDGWVNVDVIGARKVSGWIDARFLSGVDDPAACAEAAPGVVTKGDTAKPAEEKSEPDAAGEEFACVANLAAGDFLTLREKPSSRSGELARLADGSALRVIGAEGSWAQVVVLSSKPGSGWVNAKYLVRVDDPAACTGETAVNEEPVPVPVSDEFACVANLKAGDFLTLREKPSANAGQIDHLLIGTPLRVTGMDGTWYSVDVLRGEPESGWVNGKYVEQTKDAESCKGESDTAETTKPGSDEGPVGDEPIDPDTLCDQAADLDPDGNAIIPTGAIEITLPALVVEPRGLVSDLYPGLDTTTDAFYGKLPCEPSIGGTLPDAVNTEPTKDEIEIEAALEDFEGDNAKHIAEDLQVNPMPALISFAPFAFGPCTIDLKTVPCDSPRFLQADQPFEGRDIIYVNGLDTANLTDWILNTPGARQRWVGPQDPGTVSAYLDPNGYFRQQAKEYWGPHIRENLFDPDNPGNPVAGWQFTGAPVYTPKHNRYLLVAWSTSNTIEYAQAALLTQIQLAMSPSALNVVTPPNYPPQFHRPFCSNGCIIISHSTGPLVVSSAMGLAAEGFFGPGGKQIPGKIFAQVAFEGAISGTRFATVALAAGVSSSAALCTLFTGALPAIGCTAAAAQFLGTSVLRDLVPLVAQNVWGPAVNASPVRTVTVAGGHPSGKMLGLMKPFLPGLDDGVVSMNSACGNPNPVYPLIRAPSGAVVTSLVKAFDFSENGGRLLRSIANFISSKNFYAPPPAIRYLTTGCTPYVSPTGMVMPIADAMGGSAWDARNRYRNYYSFLQATLSHSYDGGSEGNQAALNNPWPSASGLPASVSDVRHYLNFFGFYTDNIEESMAVTDSAIYARDANGTYLVKPIPVEEFVIGRKLSFKIPRPLLYPHGRCPNRWCSWWIWKRTYDMPVNWQFKQSSHYVYEFVARR</sequence>
<proteinExistence type="predicted"/>
<dbReference type="InterPro" id="IPR052354">
    <property type="entry name" value="Cell_Wall_Dynamics_Protein"/>
</dbReference>
<feature type="region of interest" description="Disordered" evidence="1">
    <location>
        <begin position="291"/>
        <end position="322"/>
    </location>
</feature>
<dbReference type="EMBL" id="JACRAF010000066">
    <property type="protein sequence ID" value="MBI4923984.1"/>
    <property type="molecule type" value="Genomic_DNA"/>
</dbReference>
<dbReference type="Gene3D" id="2.30.30.40">
    <property type="entry name" value="SH3 Domains"/>
    <property type="match status" value="3"/>
</dbReference>
<accession>A0A933L4D3</accession>
<evidence type="ECO:0000313" key="4">
    <source>
        <dbReference type="EMBL" id="MBI4923984.1"/>
    </source>
</evidence>
<dbReference type="PANTHER" id="PTHR34408">
    <property type="entry name" value="FAMILY PROTEIN, PUTATIVE-RELATED"/>
    <property type="match status" value="1"/>
</dbReference>
<dbReference type="Pfam" id="PF08239">
    <property type="entry name" value="SH3_3"/>
    <property type="match status" value="3"/>
</dbReference>
<feature type="signal peptide" evidence="2">
    <location>
        <begin position="1"/>
        <end position="22"/>
    </location>
</feature>
<evidence type="ECO:0000313" key="5">
    <source>
        <dbReference type="Proteomes" id="UP000782610"/>
    </source>
</evidence>
<dbReference type="InterPro" id="IPR003646">
    <property type="entry name" value="SH3-like_bac-type"/>
</dbReference>
<dbReference type="AlphaFoldDB" id="A0A933L4D3"/>
<dbReference type="Proteomes" id="UP000782610">
    <property type="component" value="Unassembled WGS sequence"/>
</dbReference>
<evidence type="ECO:0000256" key="2">
    <source>
        <dbReference type="SAM" id="SignalP"/>
    </source>
</evidence>
<gene>
    <name evidence="4" type="ORF">HY834_19800</name>
</gene>
<comment type="caution">
    <text evidence="4">The sequence shown here is derived from an EMBL/GenBank/DDBJ whole genome shotgun (WGS) entry which is preliminary data.</text>
</comment>
<dbReference type="PROSITE" id="PS51781">
    <property type="entry name" value="SH3B"/>
    <property type="match status" value="1"/>
</dbReference>
<evidence type="ECO:0000256" key="1">
    <source>
        <dbReference type="SAM" id="MobiDB-lite"/>
    </source>
</evidence>
<reference evidence="4" key="1">
    <citation type="submission" date="2020-07" db="EMBL/GenBank/DDBJ databases">
        <title>Huge and variable diversity of episymbiotic CPR bacteria and DPANN archaea in groundwater ecosystems.</title>
        <authorList>
            <person name="He C.Y."/>
            <person name="Keren R."/>
            <person name="Whittaker M."/>
            <person name="Farag I.F."/>
            <person name="Doudna J."/>
            <person name="Cate J.H.D."/>
            <person name="Banfield J.F."/>
        </authorList>
    </citation>
    <scope>NUCLEOTIDE SEQUENCE</scope>
    <source>
        <strain evidence="4">NC_groundwater_1586_Pr3_B-0.1um_66_15</strain>
    </source>
</reference>